<dbReference type="InterPro" id="IPR021496">
    <property type="entry name" value="DUF3150"/>
</dbReference>
<name>A0A6I3S989_9BURK</name>
<comment type="caution">
    <text evidence="1">The sequence shown here is derived from an EMBL/GenBank/DDBJ whole genome shotgun (WGS) entry which is preliminary data.</text>
</comment>
<proteinExistence type="predicted"/>
<accession>A0A6I3S989</accession>
<gene>
    <name evidence="1" type="ORF">GMD42_07015</name>
</gene>
<reference evidence="1 2" key="1">
    <citation type="journal article" date="2019" name="Nat. Med.">
        <title>A library of human gut bacterial isolates paired with longitudinal multiomics data enables mechanistic microbiome research.</title>
        <authorList>
            <person name="Poyet M."/>
            <person name="Groussin M."/>
            <person name="Gibbons S.M."/>
            <person name="Avila-Pacheco J."/>
            <person name="Jiang X."/>
            <person name="Kearney S.M."/>
            <person name="Perrotta A.R."/>
            <person name="Berdy B."/>
            <person name="Zhao S."/>
            <person name="Lieberman T.D."/>
            <person name="Swanson P.K."/>
            <person name="Smith M."/>
            <person name="Roesemann S."/>
            <person name="Alexander J.E."/>
            <person name="Rich S.A."/>
            <person name="Livny J."/>
            <person name="Vlamakis H."/>
            <person name="Clish C."/>
            <person name="Bullock K."/>
            <person name="Deik A."/>
            <person name="Scott J."/>
            <person name="Pierce K.A."/>
            <person name="Xavier R.J."/>
            <person name="Alm E.J."/>
        </authorList>
    </citation>
    <scope>NUCLEOTIDE SEQUENCE [LARGE SCALE GENOMIC DNA]</scope>
    <source>
        <strain evidence="1 2">BIOML-A2</strain>
    </source>
</reference>
<evidence type="ECO:0000313" key="2">
    <source>
        <dbReference type="Proteomes" id="UP000462362"/>
    </source>
</evidence>
<sequence length="350" mass="38718">MLKLNERVALITLNFRKTTGNIQLNQTEFSAEDLAHLPPGFRLGTKPVIERKRLTVFDSLKDEATLLLKNHGIEFMTPGSFIVPIESYKGFIKDELNRICARYETEVKNLLAHWNEYCEAFIKANPNCSPELLRKGRPSVERIERSFKSEYMTAKIVPVEGDEGEVETRLSNLSENLISSVAADCRNFLQKNKPGRSSAKSGSRVLLQRILTRCKELEFISPRVTPLIEFLQNCLNKLPVGVSYTGNLFGLVNGVLFFLSDERTLKRLCDGTLDTSLVFGGYNLGETGADVLPGLYGLEETDKGGDAAEADSEDITAGTVEAAKAVETASEPVPPEELTDDELSALFFGA</sequence>
<dbReference type="EMBL" id="WNCL01000017">
    <property type="protein sequence ID" value="MTU43372.1"/>
    <property type="molecule type" value="Genomic_DNA"/>
</dbReference>
<protein>
    <submittedName>
        <fullName evidence="1">DUF3150 domain-containing protein</fullName>
    </submittedName>
</protein>
<organism evidence="1 2">
    <name type="scientific">Parasutterella excrementihominis</name>
    <dbReference type="NCBI Taxonomy" id="487175"/>
    <lineage>
        <taxon>Bacteria</taxon>
        <taxon>Pseudomonadati</taxon>
        <taxon>Pseudomonadota</taxon>
        <taxon>Betaproteobacteria</taxon>
        <taxon>Burkholderiales</taxon>
        <taxon>Sutterellaceae</taxon>
        <taxon>Parasutterella</taxon>
    </lineage>
</organism>
<dbReference type="Pfam" id="PF11348">
    <property type="entry name" value="DUF3150"/>
    <property type="match status" value="1"/>
</dbReference>
<dbReference type="AlphaFoldDB" id="A0A6I3S989"/>
<dbReference type="RefSeq" id="WP_149879530.1">
    <property type="nucleotide sequence ID" value="NZ_WNCA01000017.1"/>
</dbReference>
<dbReference type="Proteomes" id="UP000462362">
    <property type="component" value="Unassembled WGS sequence"/>
</dbReference>
<evidence type="ECO:0000313" key="1">
    <source>
        <dbReference type="EMBL" id="MTU43372.1"/>
    </source>
</evidence>